<sequence>MKGCIILPTGAGKTIIALHAILKTNTSTLVIVPTLNLMEQWFEAMENILKMKNQIGKLGGGNEDIKSITITTYDSAYLKSAYLGNKFEFLIFDEVHHLASDKYSLIGEQFISPYRLGLTATIEREDGKHVNIYKLVGRIVFSKDFYELSQDNHLSKFRLKKIKVEMLPDEILQYKRRIFQYNQLLKEAKIFYPIRLERLIILSGNNSNLRKALLLRNEAVDIALNSYAKIVELEKILKHHTTEKTIIFTVHTKLAYIISDRFLIPVITHKTKNEERNEILEKFKKGLYRIIVTTKVLDEGTDVPDANMGIILSGTGSKREFVQRLGRLLRPKKDAENMANLIEIISSDTSEIFTSNRRNKGINNKKQLIDK</sequence>
<dbReference type="PANTHER" id="PTHR11274">
    <property type="entry name" value="RAD25/XP-B DNA REPAIR HELICASE"/>
    <property type="match status" value="1"/>
</dbReference>
<dbReference type="PROSITE" id="PS51194">
    <property type="entry name" value="HELICASE_CTER"/>
    <property type="match status" value="1"/>
</dbReference>
<dbReference type="Pfam" id="PF04851">
    <property type="entry name" value="ResIII"/>
    <property type="match status" value="1"/>
</dbReference>
<evidence type="ECO:0000256" key="1">
    <source>
        <dbReference type="ARBA" id="ARBA00022741"/>
    </source>
</evidence>
<keyword evidence="8" id="KW-1185">Reference proteome</keyword>
<keyword evidence="3 7" id="KW-0347">Helicase</keyword>
<gene>
    <name evidence="7" type="ORF">NMY3_00966</name>
</gene>
<dbReference type="AlphaFoldDB" id="A0A654LY53"/>
<reference evidence="8" key="1">
    <citation type="submission" date="2015-10" db="EMBL/GenBank/DDBJ databases">
        <title>Niche specialization of a soil ammonia-oxidizing archaeon, Candidatus Nitrosocosmicus oleophilus.</title>
        <authorList>
            <person name="Jung M.-Y."/>
            <person name="Rhee S.-K."/>
        </authorList>
    </citation>
    <scope>NUCLEOTIDE SEQUENCE [LARGE SCALE GENOMIC DNA]</scope>
    <source>
        <strain evidence="8">MY3</strain>
    </source>
</reference>
<dbReference type="SUPFAM" id="SSF52540">
    <property type="entry name" value="P-loop containing nucleoside triphosphate hydrolases"/>
    <property type="match status" value="1"/>
</dbReference>
<evidence type="ECO:0000313" key="7">
    <source>
        <dbReference type="EMBL" id="ALI35171.1"/>
    </source>
</evidence>
<keyword evidence="2" id="KW-0378">Hydrolase</keyword>
<dbReference type="InterPro" id="IPR050615">
    <property type="entry name" value="ATP-dep_DNA_Helicase"/>
</dbReference>
<feature type="domain" description="Helicase ATP-binding" evidence="5">
    <location>
        <begin position="1"/>
        <end position="140"/>
    </location>
</feature>
<dbReference type="PANTHER" id="PTHR11274:SF0">
    <property type="entry name" value="GENERAL TRANSCRIPTION AND DNA REPAIR FACTOR IIH HELICASE SUBUNIT XPB"/>
    <property type="match status" value="1"/>
</dbReference>
<dbReference type="EMBL" id="CP012850">
    <property type="protein sequence ID" value="ALI35171.1"/>
    <property type="molecule type" value="Genomic_DNA"/>
</dbReference>
<accession>A0A654LY53</accession>
<dbReference type="GO" id="GO:0140097">
    <property type="term" value="F:catalytic activity, acting on DNA"/>
    <property type="evidence" value="ECO:0007669"/>
    <property type="project" value="UniProtKB-ARBA"/>
</dbReference>
<dbReference type="Pfam" id="PF00271">
    <property type="entry name" value="Helicase_C"/>
    <property type="match status" value="1"/>
</dbReference>
<organism evidence="7 8">
    <name type="scientific">Candidatus Nitrosocosmicus oleophilus</name>
    <dbReference type="NCBI Taxonomy" id="1353260"/>
    <lineage>
        <taxon>Archaea</taxon>
        <taxon>Nitrososphaerota</taxon>
        <taxon>Nitrososphaeria</taxon>
        <taxon>Nitrososphaerales</taxon>
        <taxon>Nitrososphaeraceae</taxon>
        <taxon>Candidatus Nitrosocosmicus</taxon>
    </lineage>
</organism>
<dbReference type="InterPro" id="IPR006935">
    <property type="entry name" value="Helicase/UvrB_N"/>
</dbReference>
<feature type="domain" description="Helicase C-terminal" evidence="6">
    <location>
        <begin position="232"/>
        <end position="371"/>
    </location>
</feature>
<name>A0A654LY53_9ARCH</name>
<evidence type="ECO:0000256" key="4">
    <source>
        <dbReference type="ARBA" id="ARBA00022840"/>
    </source>
</evidence>
<dbReference type="KEGG" id="taa:NMY3_00966"/>
<dbReference type="GO" id="GO:0016787">
    <property type="term" value="F:hydrolase activity"/>
    <property type="evidence" value="ECO:0007669"/>
    <property type="project" value="UniProtKB-KW"/>
</dbReference>
<evidence type="ECO:0000256" key="2">
    <source>
        <dbReference type="ARBA" id="ARBA00022801"/>
    </source>
</evidence>
<dbReference type="InterPro" id="IPR001650">
    <property type="entry name" value="Helicase_C-like"/>
</dbReference>
<dbReference type="SMART" id="SM00490">
    <property type="entry name" value="HELICc"/>
    <property type="match status" value="1"/>
</dbReference>
<dbReference type="OrthoDB" id="11644at2157"/>
<proteinExistence type="predicted"/>
<dbReference type="GO" id="GO:0005524">
    <property type="term" value="F:ATP binding"/>
    <property type="evidence" value="ECO:0007669"/>
    <property type="project" value="UniProtKB-KW"/>
</dbReference>
<evidence type="ECO:0000259" key="5">
    <source>
        <dbReference type="PROSITE" id="PS51192"/>
    </source>
</evidence>
<keyword evidence="1" id="KW-0547">Nucleotide-binding</keyword>
<dbReference type="SMART" id="SM00487">
    <property type="entry name" value="DEXDc"/>
    <property type="match status" value="1"/>
</dbReference>
<evidence type="ECO:0000256" key="3">
    <source>
        <dbReference type="ARBA" id="ARBA00022806"/>
    </source>
</evidence>
<evidence type="ECO:0000259" key="6">
    <source>
        <dbReference type="PROSITE" id="PS51194"/>
    </source>
</evidence>
<protein>
    <submittedName>
        <fullName evidence="7">ATP-dependent DNA helicase RecG</fullName>
    </submittedName>
</protein>
<dbReference type="Proteomes" id="UP000058925">
    <property type="component" value="Chromosome"/>
</dbReference>
<dbReference type="InterPro" id="IPR014001">
    <property type="entry name" value="Helicase_ATP-bd"/>
</dbReference>
<dbReference type="InterPro" id="IPR027417">
    <property type="entry name" value="P-loop_NTPase"/>
</dbReference>
<evidence type="ECO:0000313" key="8">
    <source>
        <dbReference type="Proteomes" id="UP000058925"/>
    </source>
</evidence>
<dbReference type="PROSITE" id="PS51192">
    <property type="entry name" value="HELICASE_ATP_BIND_1"/>
    <property type="match status" value="1"/>
</dbReference>
<dbReference type="GO" id="GO:0003677">
    <property type="term" value="F:DNA binding"/>
    <property type="evidence" value="ECO:0007669"/>
    <property type="project" value="InterPro"/>
</dbReference>
<dbReference type="Gene3D" id="3.40.50.300">
    <property type="entry name" value="P-loop containing nucleotide triphosphate hydrolases"/>
    <property type="match status" value="2"/>
</dbReference>
<dbReference type="CDD" id="cd17926">
    <property type="entry name" value="DEXHc_RE"/>
    <property type="match status" value="1"/>
</dbReference>
<dbReference type="GO" id="GO:0004386">
    <property type="term" value="F:helicase activity"/>
    <property type="evidence" value="ECO:0007669"/>
    <property type="project" value="UniProtKB-KW"/>
</dbReference>
<keyword evidence="4" id="KW-0067">ATP-binding</keyword>